<proteinExistence type="predicted"/>
<dbReference type="InterPro" id="IPR031803">
    <property type="entry name" value="BAT_GAF/HTH-assoc"/>
</dbReference>
<dbReference type="PANTHER" id="PTHR34236:SF1">
    <property type="entry name" value="DIMETHYL SULFOXIDE REDUCTASE TRANSCRIPTIONAL ACTIVATOR"/>
    <property type="match status" value="1"/>
</dbReference>
<dbReference type="AlphaFoldDB" id="A0AAV3SF13"/>
<dbReference type="Pfam" id="PF15915">
    <property type="entry name" value="BAT"/>
    <property type="match status" value="1"/>
</dbReference>
<evidence type="ECO:0000259" key="3">
    <source>
        <dbReference type="Pfam" id="PF04967"/>
    </source>
</evidence>
<name>A0AAV3SF13_HALDO</name>
<feature type="domain" description="Bacterioopsin transcriptional activator GAF and HTH associated" evidence="4">
    <location>
        <begin position="16"/>
        <end position="143"/>
    </location>
</feature>
<dbReference type="KEGG" id="hdo:MUK72_11625"/>
<keyword evidence="2" id="KW-0804">Transcription</keyword>
<dbReference type="Proteomes" id="UP001500962">
    <property type="component" value="Unassembled WGS sequence"/>
</dbReference>
<evidence type="ECO:0000313" key="5">
    <source>
        <dbReference type="EMBL" id="GAA0457079.1"/>
    </source>
</evidence>
<dbReference type="InterPro" id="IPR007050">
    <property type="entry name" value="HTH_bacterioopsin"/>
</dbReference>
<protein>
    <submittedName>
        <fullName evidence="5">DNA-binding protein</fullName>
    </submittedName>
    <submittedName>
        <fullName evidence="6">Helix-turn-helix domain-containing protein</fullName>
    </submittedName>
</protein>
<feature type="domain" description="HTH bat-type" evidence="3">
    <location>
        <begin position="170"/>
        <end position="219"/>
    </location>
</feature>
<dbReference type="EMBL" id="BAAADN010000019">
    <property type="protein sequence ID" value="GAA0457079.1"/>
    <property type="molecule type" value="Genomic_DNA"/>
</dbReference>
<evidence type="ECO:0000313" key="8">
    <source>
        <dbReference type="Proteomes" id="UP001500962"/>
    </source>
</evidence>
<reference evidence="5" key="3">
    <citation type="submission" date="2023-12" db="EMBL/GenBank/DDBJ databases">
        <authorList>
            <person name="Sun Q."/>
            <person name="Inoue M."/>
        </authorList>
    </citation>
    <scope>NUCLEOTIDE SEQUENCE</scope>
    <source>
        <strain evidence="5">JCM 12289</strain>
    </source>
</reference>
<evidence type="ECO:0000313" key="7">
    <source>
        <dbReference type="Proteomes" id="UP000830542"/>
    </source>
</evidence>
<dbReference type="Proteomes" id="UP000830542">
    <property type="component" value="Chromosome"/>
</dbReference>
<evidence type="ECO:0000313" key="6">
    <source>
        <dbReference type="EMBL" id="UOO94612.1"/>
    </source>
</evidence>
<keyword evidence="5" id="KW-0238">DNA-binding</keyword>
<gene>
    <name evidence="5" type="ORF">GCM10008985_11440</name>
    <name evidence="6" type="ORF">MUK72_11625</name>
</gene>
<organism evidence="5 8">
    <name type="scientific">Halococcus dombrowskii</name>
    <dbReference type="NCBI Taxonomy" id="179637"/>
    <lineage>
        <taxon>Archaea</taxon>
        <taxon>Methanobacteriati</taxon>
        <taxon>Methanobacteriota</taxon>
        <taxon>Stenosarchaea group</taxon>
        <taxon>Halobacteria</taxon>
        <taxon>Halobacteriales</taxon>
        <taxon>Halococcaceae</taxon>
        <taxon>Halococcus</taxon>
    </lineage>
</organism>
<evidence type="ECO:0000256" key="1">
    <source>
        <dbReference type="ARBA" id="ARBA00023015"/>
    </source>
</evidence>
<dbReference type="EMBL" id="CP095005">
    <property type="protein sequence ID" value="UOO94612.1"/>
    <property type="molecule type" value="Genomic_DNA"/>
</dbReference>
<reference evidence="5" key="1">
    <citation type="journal article" date="2014" name="Int. J. Syst. Evol. Microbiol.">
        <title>Complete genome sequence of Corynebacterium casei LMG S-19264T (=DSM 44701T), isolated from a smear-ripened cheese.</title>
        <authorList>
            <consortium name="US DOE Joint Genome Institute (JGI-PGF)"/>
            <person name="Walter F."/>
            <person name="Albersmeier A."/>
            <person name="Kalinowski J."/>
            <person name="Ruckert C."/>
        </authorList>
    </citation>
    <scope>NUCLEOTIDE SEQUENCE</scope>
    <source>
        <strain evidence="5">JCM 12289</strain>
    </source>
</reference>
<keyword evidence="1" id="KW-0805">Transcription regulation</keyword>
<accession>A0AAV3SF13</accession>
<keyword evidence="7" id="KW-1185">Reference proteome</keyword>
<dbReference type="GO" id="GO:0003677">
    <property type="term" value="F:DNA binding"/>
    <property type="evidence" value="ECO:0007669"/>
    <property type="project" value="UniProtKB-KW"/>
</dbReference>
<dbReference type="Pfam" id="PF04967">
    <property type="entry name" value="HTH_10"/>
    <property type="match status" value="1"/>
</dbReference>
<evidence type="ECO:0000259" key="4">
    <source>
        <dbReference type="Pfam" id="PF15915"/>
    </source>
</evidence>
<evidence type="ECO:0000256" key="2">
    <source>
        <dbReference type="ARBA" id="ARBA00023163"/>
    </source>
</evidence>
<dbReference type="PANTHER" id="PTHR34236">
    <property type="entry name" value="DIMETHYL SULFOXIDE REDUCTASE TRANSCRIPTIONAL ACTIVATOR"/>
    <property type="match status" value="1"/>
</dbReference>
<sequence>MDGVYTCAAATTVVIDECLVVEFRVRDDDCPLADATRAAGIEIDAQPPQLRADGNALLSFTAPESERFATTLDADDRIRYLHLARVDGRQNGRCLSKQPCVVHDLVSAGLIVESLRYREGSATVAGAVVGHDVLRGVLNTAGETVGVALERAYPLQADDEEAIATRWNVTPRQEEALRAAVERGYFTVPRGATAAEVADDLGISKSAFIERLHRGQHALFSQLFA</sequence>
<reference evidence="6" key="2">
    <citation type="submission" date="2022-04" db="EMBL/GenBank/DDBJ databases">
        <title>Sequencing and genomic assembly of Halococcus dombrowskii.</title>
        <authorList>
            <person name="Lim S.W."/>
            <person name="MacLea K.S."/>
        </authorList>
    </citation>
    <scope>NUCLEOTIDE SEQUENCE</scope>
    <source>
        <strain evidence="6">H4</strain>
    </source>
</reference>